<name>A0AA88KQK2_ARTSF</name>
<accession>A0AA88KQK2</accession>
<reference evidence="1" key="1">
    <citation type="submission" date="2023-07" db="EMBL/GenBank/DDBJ databases">
        <title>Chromosome-level genome assembly of Artemia franciscana.</title>
        <authorList>
            <person name="Jo E."/>
        </authorList>
    </citation>
    <scope>NUCLEOTIDE SEQUENCE</scope>
    <source>
        <tissue evidence="1">Whole body</tissue>
    </source>
</reference>
<comment type="caution">
    <text evidence="1">The sequence shown here is derived from an EMBL/GenBank/DDBJ whole genome shotgun (WGS) entry which is preliminary data.</text>
</comment>
<dbReference type="Proteomes" id="UP001187531">
    <property type="component" value="Unassembled WGS sequence"/>
</dbReference>
<sequence>MDKRQTRGKGKELQPYLECSQLACSSPNPEKKKIENDLSSLEQKGESIVKLALSRPAYSYAEWLNRFDECKVFMTQLNHLDFLDVIDSLCFSQKATETIPVQARCDFLNRGLKFVRQIIGRLAKEFKEEEM</sequence>
<dbReference type="AlphaFoldDB" id="A0AA88KQK2"/>
<dbReference type="EMBL" id="JAVRJZ010006471">
    <property type="protein sequence ID" value="KAK2701263.1"/>
    <property type="molecule type" value="Genomic_DNA"/>
</dbReference>
<keyword evidence="2" id="KW-1185">Reference proteome</keyword>
<organism evidence="1 2">
    <name type="scientific">Artemia franciscana</name>
    <name type="common">Brine shrimp</name>
    <name type="synonym">Artemia sanfranciscana</name>
    <dbReference type="NCBI Taxonomy" id="6661"/>
    <lineage>
        <taxon>Eukaryota</taxon>
        <taxon>Metazoa</taxon>
        <taxon>Ecdysozoa</taxon>
        <taxon>Arthropoda</taxon>
        <taxon>Crustacea</taxon>
        <taxon>Branchiopoda</taxon>
        <taxon>Anostraca</taxon>
        <taxon>Artemiidae</taxon>
        <taxon>Artemia</taxon>
    </lineage>
</organism>
<evidence type="ECO:0000313" key="2">
    <source>
        <dbReference type="Proteomes" id="UP001187531"/>
    </source>
</evidence>
<protein>
    <submittedName>
        <fullName evidence="1">Uncharacterized protein</fullName>
    </submittedName>
</protein>
<proteinExistence type="predicted"/>
<gene>
    <name evidence="1" type="ORF">QYM36_020073</name>
</gene>
<evidence type="ECO:0000313" key="1">
    <source>
        <dbReference type="EMBL" id="KAK2701263.1"/>
    </source>
</evidence>